<dbReference type="FunCoup" id="G0MYJ4">
    <property type="interactions" value="160"/>
</dbReference>
<evidence type="ECO:0000256" key="2">
    <source>
        <dbReference type="SAM" id="SignalP"/>
    </source>
</evidence>
<keyword evidence="2" id="KW-0732">Signal</keyword>
<gene>
    <name evidence="3" type="ORF">CAEBREN_08026</name>
</gene>
<sequence length="193" mass="21291">MKSLFLFGACIVLTVAHKSSDSYDPEDSSDSEQYPYPGPAPPTYGEPAPAPAPWPVPKPYPGSQVPGPYPGIPNPEYPKAPEFKKLKTLHAKDVVKASVKYYKHDNKHIAIISCPENPVLGSYTWILADSRETIPSFGVPETVALAGGVNVEFVATYVQHHGKWEGRDFTDDEKQKFRRVGCYYGSTPSHIKN</sequence>
<dbReference type="InParanoid" id="G0MYJ4"/>
<dbReference type="PANTHER" id="PTHR38633">
    <property type="entry name" value="PROTEIN CBG15573-RELATED"/>
    <property type="match status" value="1"/>
</dbReference>
<evidence type="ECO:0000313" key="3">
    <source>
        <dbReference type="EMBL" id="EGT47524.1"/>
    </source>
</evidence>
<dbReference type="eggNOG" id="ENOG502TICG">
    <property type="taxonomic scope" value="Eukaryota"/>
</dbReference>
<dbReference type="OMA" id="NTHYAVI"/>
<feature type="signal peptide" evidence="2">
    <location>
        <begin position="1"/>
        <end position="16"/>
    </location>
</feature>
<dbReference type="AlphaFoldDB" id="G0MYJ4"/>
<dbReference type="Proteomes" id="UP000008068">
    <property type="component" value="Unassembled WGS sequence"/>
</dbReference>
<dbReference type="EMBL" id="GL379820">
    <property type="protein sequence ID" value="EGT47524.1"/>
    <property type="molecule type" value="Genomic_DNA"/>
</dbReference>
<evidence type="ECO:0000256" key="1">
    <source>
        <dbReference type="SAM" id="MobiDB-lite"/>
    </source>
</evidence>
<dbReference type="PANTHER" id="PTHR38633:SF4">
    <property type="entry name" value="CANDIDATE SECRETED EFFECTOR PROTEIN"/>
    <property type="match status" value="1"/>
</dbReference>
<feature type="compositionally biased region" description="Pro residues" evidence="1">
    <location>
        <begin position="36"/>
        <end position="60"/>
    </location>
</feature>
<dbReference type="STRING" id="135651.G0MYJ4"/>
<accession>G0MYJ4</accession>
<feature type="chain" id="PRO_5003404902" evidence="2">
    <location>
        <begin position="17"/>
        <end position="193"/>
    </location>
</feature>
<feature type="region of interest" description="Disordered" evidence="1">
    <location>
        <begin position="19"/>
        <end position="73"/>
    </location>
</feature>
<reference evidence="4" key="1">
    <citation type="submission" date="2011-07" db="EMBL/GenBank/DDBJ databases">
        <authorList>
            <consortium name="Caenorhabditis brenneri Sequencing and Analysis Consortium"/>
            <person name="Wilson R.K."/>
        </authorList>
    </citation>
    <scope>NUCLEOTIDE SEQUENCE [LARGE SCALE GENOMIC DNA]</scope>
    <source>
        <strain evidence="4">PB2801</strain>
    </source>
</reference>
<proteinExistence type="predicted"/>
<organism evidence="4">
    <name type="scientific">Caenorhabditis brenneri</name>
    <name type="common">Nematode worm</name>
    <dbReference type="NCBI Taxonomy" id="135651"/>
    <lineage>
        <taxon>Eukaryota</taxon>
        <taxon>Metazoa</taxon>
        <taxon>Ecdysozoa</taxon>
        <taxon>Nematoda</taxon>
        <taxon>Chromadorea</taxon>
        <taxon>Rhabditida</taxon>
        <taxon>Rhabditina</taxon>
        <taxon>Rhabditomorpha</taxon>
        <taxon>Rhabditoidea</taxon>
        <taxon>Rhabditidae</taxon>
        <taxon>Peloderinae</taxon>
        <taxon>Caenorhabditis</taxon>
    </lineage>
</organism>
<evidence type="ECO:0000313" key="4">
    <source>
        <dbReference type="Proteomes" id="UP000008068"/>
    </source>
</evidence>
<dbReference type="OrthoDB" id="5871783at2759"/>
<dbReference type="HOGENOM" id="CLU_121588_0_0_1"/>
<name>G0MYJ4_CAEBE</name>
<protein>
    <submittedName>
        <fullName evidence="3">Uncharacterized protein</fullName>
    </submittedName>
</protein>
<keyword evidence="4" id="KW-1185">Reference proteome</keyword>